<dbReference type="Pfam" id="PF03364">
    <property type="entry name" value="Polyketide_cyc"/>
    <property type="match status" value="1"/>
</dbReference>
<dbReference type="RefSeq" id="WP_133619822.1">
    <property type="nucleotide sequence ID" value="NZ_SNZE01000008.1"/>
</dbReference>
<comment type="similarity">
    <text evidence="1">Belongs to the ribosome association toxin RatA family.</text>
</comment>
<gene>
    <name evidence="3" type="ORF">DFR44_108102</name>
</gene>
<dbReference type="PANTHER" id="PTHR12901:SF10">
    <property type="entry name" value="COENZYME Q-BINDING PROTEIN COQ10, MITOCHONDRIAL"/>
    <property type="match status" value="1"/>
</dbReference>
<dbReference type="AlphaFoldDB" id="A0A4R6Y8I5"/>
<evidence type="ECO:0000259" key="2">
    <source>
        <dbReference type="Pfam" id="PF03364"/>
    </source>
</evidence>
<feature type="domain" description="Coenzyme Q-binding protein COQ10 START" evidence="2">
    <location>
        <begin position="10"/>
        <end position="136"/>
    </location>
</feature>
<proteinExistence type="inferred from homology"/>
<name>A0A4R6Y8I5_9BURK</name>
<evidence type="ECO:0000256" key="1">
    <source>
        <dbReference type="ARBA" id="ARBA00008918"/>
    </source>
</evidence>
<dbReference type="EMBL" id="SNZE01000008">
    <property type="protein sequence ID" value="TDR31719.1"/>
    <property type="molecule type" value="Genomic_DNA"/>
</dbReference>
<comment type="caution">
    <text evidence="3">The sequence shown here is derived from an EMBL/GenBank/DDBJ whole genome shotgun (WGS) entry which is preliminary data.</text>
</comment>
<dbReference type="GO" id="GO:0048039">
    <property type="term" value="F:ubiquinone binding"/>
    <property type="evidence" value="ECO:0007669"/>
    <property type="project" value="InterPro"/>
</dbReference>
<dbReference type="InterPro" id="IPR023393">
    <property type="entry name" value="START-like_dom_sf"/>
</dbReference>
<reference evidence="3 4" key="1">
    <citation type="submission" date="2019-03" db="EMBL/GenBank/DDBJ databases">
        <title>Genomic Encyclopedia of Type Strains, Phase IV (KMG-IV): sequencing the most valuable type-strain genomes for metagenomic binning, comparative biology and taxonomic classification.</title>
        <authorList>
            <person name="Goeker M."/>
        </authorList>
    </citation>
    <scope>NUCLEOTIDE SEQUENCE [LARGE SCALE GENOMIC DNA]</scope>
    <source>
        <strain evidence="3 4">DSM 102852</strain>
    </source>
</reference>
<accession>A0A4R6Y8I5</accession>
<evidence type="ECO:0000313" key="3">
    <source>
        <dbReference type="EMBL" id="TDR31719.1"/>
    </source>
</evidence>
<dbReference type="Proteomes" id="UP000294480">
    <property type="component" value="Unassembled WGS sequence"/>
</dbReference>
<dbReference type="OrthoDB" id="9804759at2"/>
<sequence>MPQVHKTILLPYTAEQMYQLVEKVEDYPQFLPWCGGAQVHSRTETTLEASVVIAFKSLSQTFRTSNENVPNERMIMHFKDGPFRHLTGKWQFTPVGSDGEGVKVEFDLDYEFSNKLFALAIGPVFSMIAQTFIDGFITRAKELYA</sequence>
<dbReference type="SUPFAM" id="SSF55961">
    <property type="entry name" value="Bet v1-like"/>
    <property type="match status" value="1"/>
</dbReference>
<evidence type="ECO:0000313" key="4">
    <source>
        <dbReference type="Proteomes" id="UP000294480"/>
    </source>
</evidence>
<dbReference type="GO" id="GO:0045333">
    <property type="term" value="P:cellular respiration"/>
    <property type="evidence" value="ECO:0007669"/>
    <property type="project" value="InterPro"/>
</dbReference>
<keyword evidence="4" id="KW-1185">Reference proteome</keyword>
<organism evidence="3 4">
    <name type="scientific">Hydromonas duriensis</name>
    <dbReference type="NCBI Taxonomy" id="1527608"/>
    <lineage>
        <taxon>Bacteria</taxon>
        <taxon>Pseudomonadati</taxon>
        <taxon>Pseudomonadota</taxon>
        <taxon>Betaproteobacteria</taxon>
        <taxon>Burkholderiales</taxon>
        <taxon>Burkholderiaceae</taxon>
        <taxon>Hydromonas</taxon>
    </lineage>
</organism>
<dbReference type="Gene3D" id="3.30.530.20">
    <property type="match status" value="1"/>
</dbReference>
<dbReference type="PANTHER" id="PTHR12901">
    <property type="entry name" value="SPERM PROTEIN HOMOLOG"/>
    <property type="match status" value="1"/>
</dbReference>
<protein>
    <submittedName>
        <fullName evidence="3">Ribosome-associated toxin RatA of RatAB toxin-antitoxin module</fullName>
    </submittedName>
</protein>
<dbReference type="InterPro" id="IPR005031">
    <property type="entry name" value="COQ10_START"/>
</dbReference>
<dbReference type="InterPro" id="IPR044996">
    <property type="entry name" value="COQ10-like"/>
</dbReference>
<dbReference type="CDD" id="cd07813">
    <property type="entry name" value="COQ10p_like"/>
    <property type="match status" value="1"/>
</dbReference>